<organism evidence="1 2">
    <name type="scientific">Muraenolepis orangiensis</name>
    <name type="common">Patagonian moray cod</name>
    <dbReference type="NCBI Taxonomy" id="630683"/>
    <lineage>
        <taxon>Eukaryota</taxon>
        <taxon>Metazoa</taxon>
        <taxon>Chordata</taxon>
        <taxon>Craniata</taxon>
        <taxon>Vertebrata</taxon>
        <taxon>Euteleostomi</taxon>
        <taxon>Actinopterygii</taxon>
        <taxon>Neopterygii</taxon>
        <taxon>Teleostei</taxon>
        <taxon>Neoteleostei</taxon>
        <taxon>Acanthomorphata</taxon>
        <taxon>Zeiogadaria</taxon>
        <taxon>Gadariae</taxon>
        <taxon>Gadiformes</taxon>
        <taxon>Muraenolepidoidei</taxon>
        <taxon>Muraenolepididae</taxon>
        <taxon>Muraenolepis</taxon>
    </lineage>
</organism>
<name>A0A9Q0E4I4_9TELE</name>
<protein>
    <submittedName>
        <fullName evidence="1">Uncharacterized protein</fullName>
    </submittedName>
</protein>
<dbReference type="EMBL" id="JANIIK010000048">
    <property type="protein sequence ID" value="KAJ3598938.1"/>
    <property type="molecule type" value="Genomic_DNA"/>
</dbReference>
<accession>A0A9Q0E4I4</accession>
<comment type="caution">
    <text evidence="1">The sequence shown here is derived from an EMBL/GenBank/DDBJ whole genome shotgun (WGS) entry which is preliminary data.</text>
</comment>
<reference evidence="1" key="1">
    <citation type="submission" date="2022-07" db="EMBL/GenBank/DDBJ databases">
        <title>Chromosome-level genome of Muraenolepis orangiensis.</title>
        <authorList>
            <person name="Kim J."/>
        </authorList>
    </citation>
    <scope>NUCLEOTIDE SEQUENCE</scope>
    <source>
        <strain evidence="1">KU_S4_2022</strain>
        <tissue evidence="1">Muscle</tissue>
    </source>
</reference>
<dbReference type="AlphaFoldDB" id="A0A9Q0E4I4"/>
<evidence type="ECO:0000313" key="1">
    <source>
        <dbReference type="EMBL" id="KAJ3598938.1"/>
    </source>
</evidence>
<keyword evidence="2" id="KW-1185">Reference proteome</keyword>
<evidence type="ECO:0000313" key="2">
    <source>
        <dbReference type="Proteomes" id="UP001148018"/>
    </source>
</evidence>
<dbReference type="Proteomes" id="UP001148018">
    <property type="component" value="Unassembled WGS sequence"/>
</dbReference>
<sequence length="83" mass="8999">MQPGHPVLPCHRTSWFLRKAAGSNTGGPAINPSPDETGTALAAVLLRTRKKCSLHKGEVSLQDSTFCQKYLCQKGFRMSGDIV</sequence>
<gene>
    <name evidence="1" type="ORF">NHX12_032901</name>
</gene>
<proteinExistence type="predicted"/>